<dbReference type="PATRIC" id="fig|261654.4.peg.3010"/>
<dbReference type="GO" id="GO:0004540">
    <property type="term" value="F:RNA nuclease activity"/>
    <property type="evidence" value="ECO:0007669"/>
    <property type="project" value="InterPro"/>
</dbReference>
<proteinExistence type="predicted"/>
<dbReference type="STRING" id="261654.GA0070611_2960"/>
<dbReference type="EMBL" id="LT594323">
    <property type="protein sequence ID" value="SBT45248.1"/>
    <property type="molecule type" value="Genomic_DNA"/>
</dbReference>
<feature type="region of interest" description="Disordered" evidence="1">
    <location>
        <begin position="418"/>
        <end position="512"/>
    </location>
</feature>
<dbReference type="InterPro" id="IPR050180">
    <property type="entry name" value="RNR_Ribonuclease"/>
</dbReference>
<feature type="region of interest" description="Disordered" evidence="1">
    <location>
        <begin position="31"/>
        <end position="50"/>
    </location>
</feature>
<feature type="compositionally biased region" description="Low complexity" evidence="1">
    <location>
        <begin position="31"/>
        <end position="40"/>
    </location>
</feature>
<dbReference type="AlphaFoldDB" id="A0A1A8ZMX9"/>
<dbReference type="RefSeq" id="WP_231921450.1">
    <property type="nucleotide sequence ID" value="NZ_LT594323.1"/>
</dbReference>
<dbReference type="Proteomes" id="UP000199385">
    <property type="component" value="Chromosome I"/>
</dbReference>
<organism evidence="3 4">
    <name type="scientific">Micromonospora auratinigra</name>
    <dbReference type="NCBI Taxonomy" id="261654"/>
    <lineage>
        <taxon>Bacteria</taxon>
        <taxon>Bacillati</taxon>
        <taxon>Actinomycetota</taxon>
        <taxon>Actinomycetes</taxon>
        <taxon>Micromonosporales</taxon>
        <taxon>Micromonosporaceae</taxon>
        <taxon>Micromonospora</taxon>
    </lineage>
</organism>
<evidence type="ECO:0000256" key="1">
    <source>
        <dbReference type="SAM" id="MobiDB-lite"/>
    </source>
</evidence>
<dbReference type="InterPro" id="IPR040596">
    <property type="entry name" value="RNase_II_C_S1"/>
</dbReference>
<dbReference type="InterPro" id="IPR012340">
    <property type="entry name" value="NA-bd_OB-fold"/>
</dbReference>
<dbReference type="PANTHER" id="PTHR23355:SF9">
    <property type="entry name" value="DIS3-LIKE EXONUCLEASE 2"/>
    <property type="match status" value="1"/>
</dbReference>
<dbReference type="Pfam" id="PF18614">
    <property type="entry name" value="RNase_II_C_S1"/>
    <property type="match status" value="1"/>
</dbReference>
<dbReference type="InterPro" id="IPR001900">
    <property type="entry name" value="RNase_II/R"/>
</dbReference>
<dbReference type="GO" id="GO:0003723">
    <property type="term" value="F:RNA binding"/>
    <property type="evidence" value="ECO:0007669"/>
    <property type="project" value="InterPro"/>
</dbReference>
<accession>A0A1A8ZMX9</accession>
<dbReference type="SMART" id="SM00955">
    <property type="entry name" value="RNB"/>
    <property type="match status" value="1"/>
</dbReference>
<dbReference type="Pfam" id="PF00773">
    <property type="entry name" value="RNB"/>
    <property type="match status" value="1"/>
</dbReference>
<keyword evidence="4" id="KW-1185">Reference proteome</keyword>
<dbReference type="SUPFAM" id="SSF50249">
    <property type="entry name" value="Nucleic acid-binding proteins"/>
    <property type="match status" value="1"/>
</dbReference>
<name>A0A1A8ZMX9_9ACTN</name>
<gene>
    <name evidence="3" type="ORF">GA0070611_2960</name>
</gene>
<feature type="domain" description="RNB" evidence="2">
    <location>
        <begin position="45"/>
        <end position="363"/>
    </location>
</feature>
<evidence type="ECO:0000313" key="4">
    <source>
        <dbReference type="Proteomes" id="UP000199385"/>
    </source>
</evidence>
<protein>
    <submittedName>
        <fullName evidence="3">RNB domain-containing protein</fullName>
    </submittedName>
</protein>
<dbReference type="GO" id="GO:0006402">
    <property type="term" value="P:mRNA catabolic process"/>
    <property type="evidence" value="ECO:0007669"/>
    <property type="project" value="TreeGrafter"/>
</dbReference>
<sequence>MVIRRVLAPRIDFGALRRELGLPEGFPAAAQREADQAAGAPLPAVPDRTDVPFVTVDPATSRDLDQAMHLSRRSGGGYRVRYAIADVASHVRPGGALEEETWRRGQTVYLPDGNVPLHPHSLSEGAASLLPDADRAAVLWTIDLDADGETVGVALERARVRSRAKLDYVGVQLAADAGRLPEPIALLPEIGALLTARGLRRGAVNLPLPEQDVEPQGDGWRLVLRGPGPMEDHNAQISLLTGMAAADIMLAGRIGLLRTMPAPKPEAVQRLRLAAGPLGVHWPDGMSVGEVLAGLDAAQPRAAAFIDQAAELMRGAAYTAFDGESPEQPEHGGVAAAYAHVTAPLRRLADRYATEVCLALHEGREVPDWARAALPKLPEVMATTDRTASAATRGAIELAEAVLLSHRVGETFEAAVLDVDAPRPAPEVPRQPDHAGPEQPAGQTGGAVAVPGPSGGTGVAVEPERPGERAGAAGRTGGGAGRPGAGSGRSGGNGGGRAGRPPGGTVALDEPPVRARCLGDLPLGERVRVRLVTADPTERKVLFERA</sequence>
<evidence type="ECO:0000313" key="3">
    <source>
        <dbReference type="EMBL" id="SBT45248.1"/>
    </source>
</evidence>
<feature type="compositionally biased region" description="Gly residues" evidence="1">
    <location>
        <begin position="474"/>
        <end position="502"/>
    </location>
</feature>
<dbReference type="GO" id="GO:0005829">
    <property type="term" value="C:cytosol"/>
    <property type="evidence" value="ECO:0007669"/>
    <property type="project" value="TreeGrafter"/>
</dbReference>
<reference evidence="4" key="1">
    <citation type="submission" date="2016-06" db="EMBL/GenBank/DDBJ databases">
        <authorList>
            <person name="Varghese N."/>
            <person name="Submissions Spin"/>
        </authorList>
    </citation>
    <scope>NUCLEOTIDE SEQUENCE [LARGE SCALE GENOMIC DNA]</scope>
    <source>
        <strain evidence="4">DSM 44815</strain>
    </source>
</reference>
<evidence type="ECO:0000259" key="2">
    <source>
        <dbReference type="SMART" id="SM00955"/>
    </source>
</evidence>
<dbReference type="PANTHER" id="PTHR23355">
    <property type="entry name" value="RIBONUCLEASE"/>
    <property type="match status" value="1"/>
</dbReference>